<organism evidence="1 2">
    <name type="scientific">Protopolystoma xenopodis</name>
    <dbReference type="NCBI Taxonomy" id="117903"/>
    <lineage>
        <taxon>Eukaryota</taxon>
        <taxon>Metazoa</taxon>
        <taxon>Spiralia</taxon>
        <taxon>Lophotrochozoa</taxon>
        <taxon>Platyhelminthes</taxon>
        <taxon>Monogenea</taxon>
        <taxon>Polyopisthocotylea</taxon>
        <taxon>Polystomatidea</taxon>
        <taxon>Polystomatidae</taxon>
        <taxon>Protopolystoma</taxon>
    </lineage>
</organism>
<proteinExistence type="predicted"/>
<gene>
    <name evidence="1" type="ORF">PXEA_LOCUS15026</name>
</gene>
<dbReference type="AlphaFoldDB" id="A0A3S5CHE7"/>
<name>A0A3S5CHE7_9PLAT</name>
<comment type="caution">
    <text evidence="1">The sequence shown here is derived from an EMBL/GenBank/DDBJ whole genome shotgun (WGS) entry which is preliminary data.</text>
</comment>
<dbReference type="EMBL" id="CAAALY010052082">
    <property type="protein sequence ID" value="VEL21586.1"/>
    <property type="molecule type" value="Genomic_DNA"/>
</dbReference>
<evidence type="ECO:0000313" key="2">
    <source>
        <dbReference type="Proteomes" id="UP000784294"/>
    </source>
</evidence>
<evidence type="ECO:0000313" key="1">
    <source>
        <dbReference type="EMBL" id="VEL21586.1"/>
    </source>
</evidence>
<sequence length="152" mass="16862">MLPTQAVFAHFCHSISKAACHLPTQPSSLRHTLTTIVDQRLTGKKSYWLPSTRVPFIFAYSLFSIQLTHFCHLHIKSVLWRIRIRLLSSRPVSSFRLITYADNSCISDLMSALANCSEPLGAYSNLAPHRIAVEAACAGTTIMSCPCRQAGL</sequence>
<dbReference type="Proteomes" id="UP000784294">
    <property type="component" value="Unassembled WGS sequence"/>
</dbReference>
<accession>A0A3S5CHE7</accession>
<keyword evidence="2" id="KW-1185">Reference proteome</keyword>
<reference evidence="1" key="1">
    <citation type="submission" date="2018-11" db="EMBL/GenBank/DDBJ databases">
        <authorList>
            <consortium name="Pathogen Informatics"/>
        </authorList>
    </citation>
    <scope>NUCLEOTIDE SEQUENCE</scope>
</reference>
<protein>
    <submittedName>
        <fullName evidence="1">Uncharacterized protein</fullName>
    </submittedName>
</protein>